<comment type="caution">
    <text evidence="1">The sequence shown here is derived from an EMBL/GenBank/DDBJ whole genome shotgun (WGS) entry which is preliminary data.</text>
</comment>
<sequence length="261" mass="29040">MEEKHPGDNTRLTTVARQSYTSTTVYNTIFTTPGGYWKLPNYEHLSAKEMIQLLKDRNYYIGGQTNKPALLLHLDRTDRGLLSYVSIPSTILRGFMHSRGLSIPGGGKGYRHGLQQALVTADDNPTFDRFLDLPPELRMMIYTFHFADYPRPMHAPEQPPVTRVSSLIRKEALPIFYFTLPFQLNMLLAEPTTFFSGGGLRLKVPPRHTRLDRRHGGAEPRSHPVRPAQGICERCVDDGAGCVGAGGDGVVQAGCEGEDEG</sequence>
<organism evidence="1 2">
    <name type="scientific">Saxophila tyrrhenica</name>
    <dbReference type="NCBI Taxonomy" id="1690608"/>
    <lineage>
        <taxon>Eukaryota</taxon>
        <taxon>Fungi</taxon>
        <taxon>Dikarya</taxon>
        <taxon>Ascomycota</taxon>
        <taxon>Pezizomycotina</taxon>
        <taxon>Dothideomycetes</taxon>
        <taxon>Dothideomycetidae</taxon>
        <taxon>Mycosphaerellales</taxon>
        <taxon>Extremaceae</taxon>
        <taxon>Saxophila</taxon>
    </lineage>
</organism>
<dbReference type="EMBL" id="JAVRRT010000006">
    <property type="protein sequence ID" value="KAK5171386.1"/>
    <property type="molecule type" value="Genomic_DNA"/>
</dbReference>
<dbReference type="RefSeq" id="XP_064660414.1">
    <property type="nucleotide sequence ID" value="XM_064801784.1"/>
</dbReference>
<dbReference type="Proteomes" id="UP001337655">
    <property type="component" value="Unassembled WGS sequence"/>
</dbReference>
<proteinExistence type="predicted"/>
<gene>
    <name evidence="1" type="ORF">LTR77_004530</name>
</gene>
<reference evidence="1 2" key="1">
    <citation type="submission" date="2023-08" db="EMBL/GenBank/DDBJ databases">
        <title>Black Yeasts Isolated from many extreme environments.</title>
        <authorList>
            <person name="Coleine C."/>
            <person name="Stajich J.E."/>
            <person name="Selbmann L."/>
        </authorList>
    </citation>
    <scope>NUCLEOTIDE SEQUENCE [LARGE SCALE GENOMIC DNA]</scope>
    <source>
        <strain evidence="1 2">CCFEE 5935</strain>
    </source>
</reference>
<keyword evidence="2" id="KW-1185">Reference proteome</keyword>
<dbReference type="AlphaFoldDB" id="A0AAV9PD29"/>
<name>A0AAV9PD29_9PEZI</name>
<protein>
    <submittedName>
        <fullName evidence="1">Uncharacterized protein</fullName>
    </submittedName>
</protein>
<evidence type="ECO:0000313" key="1">
    <source>
        <dbReference type="EMBL" id="KAK5171386.1"/>
    </source>
</evidence>
<accession>A0AAV9PD29</accession>
<evidence type="ECO:0000313" key="2">
    <source>
        <dbReference type="Proteomes" id="UP001337655"/>
    </source>
</evidence>
<dbReference type="GeneID" id="89925876"/>